<dbReference type="PANTHER" id="PTHR47926:SF399">
    <property type="entry name" value="(WILD MALAYSIAN BANANA) HYPOTHETICAL PROTEIN"/>
    <property type="match status" value="1"/>
</dbReference>
<accession>A0A8B7CPZ0</accession>
<keyword evidence="1" id="KW-0677">Repeat</keyword>
<dbReference type="Proteomes" id="UP000228380">
    <property type="component" value="Chromosome 7"/>
</dbReference>
<dbReference type="Pfam" id="PF20431">
    <property type="entry name" value="E_motif"/>
    <property type="match status" value="1"/>
</dbReference>
<dbReference type="GO" id="GO:0003723">
    <property type="term" value="F:RNA binding"/>
    <property type="evidence" value="ECO:0007669"/>
    <property type="project" value="InterPro"/>
</dbReference>
<dbReference type="Pfam" id="PF13041">
    <property type="entry name" value="PPR_2"/>
    <property type="match status" value="1"/>
</dbReference>
<sequence>MLSQAPDRVLTARQFPSNSNTQWLHDHYPVSNPKPLSLSPLPASHSLIFLSLEPSTYKDLLQFSAKTQSLIRGRLVYSHMIRTSYRPGLILYNNLRNMYCKRGDLSTANQLFDKMLVRDVVTWNSLMAGYSEVAYVDKALDEFAKGRKAKIKLDRISYASALSACGDHGDAQKGRIVHGLVVVSGLASRAFLTDLLIDMYSKCGRIDDVRLVFDHAEELDEVSWNSLLSAYVRVGWPEVATNILVWMHRSGVKLNSFALGSILKACSGFNDSEEVQKMLHGCVVKVGLDLDIFVGSAMLDVYAKNGGLEEAIKVFECIPNPSVVLFNALIAGFSRLGTKQCNAVRFDALRLFSEMLRRRMRPSKFTFSSVLEACNLIKAFKCGKQIHAHIITNDLQDDEFAGSSLITLYSNMGQIEDSFRCFHATSKKDIFTWTSMISACVLNKHFERALSLFNELLGLGIKPDQFAISTIMRACSNLGILRIGEQIQGFAMKAGLDQFTVCGNSQINMYSELGDINAAIRTSQNIGSLDVVSWSTIISSHALLGCATDAIGLFEKMMECMVTPNDVTFLAVLTACSHGGLVDEGFRYFERMRTDYGLAPNVKHCTCLVDLLGRAGRLVDAENFISSSGFDNDPSIWHALLRACQFHGDIERGIRAGEKLMVLEPFSATSYMLLYNMYLDAGKVSLAMRTRGLMRERGVNKEIGMSWIEIGASVHSFVAGNNSHPQINAIYAKLEVMLFNIKQRMRYAGVKILELEYKSEKWKDRLMNSHGELLAVALGMCCLPDSIPVRVMKNQRVCEDCHTTLKLISESERREIVLRDPVRFHHFSWGSCSCGNYW</sequence>
<organism evidence="4 5">
    <name type="scientific">Phoenix dactylifera</name>
    <name type="common">Date palm</name>
    <dbReference type="NCBI Taxonomy" id="42345"/>
    <lineage>
        <taxon>Eukaryota</taxon>
        <taxon>Viridiplantae</taxon>
        <taxon>Streptophyta</taxon>
        <taxon>Embryophyta</taxon>
        <taxon>Tracheophyta</taxon>
        <taxon>Spermatophyta</taxon>
        <taxon>Magnoliopsida</taxon>
        <taxon>Liliopsida</taxon>
        <taxon>Arecaceae</taxon>
        <taxon>Coryphoideae</taxon>
        <taxon>Phoeniceae</taxon>
        <taxon>Phoenix</taxon>
    </lineage>
</organism>
<reference evidence="5" key="2">
    <citation type="submission" date="2025-08" db="UniProtKB">
        <authorList>
            <consortium name="RefSeq"/>
        </authorList>
    </citation>
    <scope>IDENTIFICATION</scope>
    <source>
        <tissue evidence="5">Young leaves</tissue>
    </source>
</reference>
<evidence type="ECO:0000313" key="5">
    <source>
        <dbReference type="RefSeq" id="XP_008803679.3"/>
    </source>
</evidence>
<feature type="repeat" description="PPR" evidence="2">
    <location>
        <begin position="220"/>
        <end position="254"/>
    </location>
</feature>
<dbReference type="KEGG" id="pda:103717169"/>
<dbReference type="FunFam" id="1.25.40.10:FF:001495">
    <property type="entry name" value="Pentatricopeptide repeat-containing protein At3g13880"/>
    <property type="match status" value="1"/>
</dbReference>
<dbReference type="Pfam" id="PF01535">
    <property type="entry name" value="PPR"/>
    <property type="match status" value="6"/>
</dbReference>
<feature type="repeat" description="PPR" evidence="2">
    <location>
        <begin position="88"/>
        <end position="122"/>
    </location>
</feature>
<proteinExistence type="predicted"/>
<dbReference type="InterPro" id="IPR011990">
    <property type="entry name" value="TPR-like_helical_dom_sf"/>
</dbReference>
<name>A0A8B7CPZ0_PHODC</name>
<dbReference type="InterPro" id="IPR046848">
    <property type="entry name" value="E_motif"/>
</dbReference>
<dbReference type="InterPro" id="IPR046960">
    <property type="entry name" value="PPR_At4g14850-like_plant"/>
</dbReference>
<reference evidence="4" key="1">
    <citation type="journal article" date="2019" name="Nat. Commun.">
        <title>Genome-wide association mapping of date palm fruit traits.</title>
        <authorList>
            <person name="Hazzouri K.M."/>
            <person name="Gros-Balthazard M."/>
            <person name="Flowers J.M."/>
            <person name="Copetti D."/>
            <person name="Lemansour A."/>
            <person name="Lebrun M."/>
            <person name="Masmoudi K."/>
            <person name="Ferrand S."/>
            <person name="Dhar M.I."/>
            <person name="Fresquez Z.A."/>
            <person name="Rosas U."/>
            <person name="Zhang J."/>
            <person name="Talag J."/>
            <person name="Lee S."/>
            <person name="Kudrna D."/>
            <person name="Powell R.F."/>
            <person name="Leitch I.J."/>
            <person name="Krueger R.R."/>
            <person name="Wing R.A."/>
            <person name="Amiri K.M.A."/>
            <person name="Purugganan M.D."/>
        </authorList>
    </citation>
    <scope>NUCLEOTIDE SEQUENCE [LARGE SCALE GENOMIC DNA]</scope>
    <source>
        <strain evidence="4">cv. Khalas</strain>
    </source>
</reference>
<feature type="domain" description="DYW" evidence="3">
    <location>
        <begin position="759"/>
        <end position="838"/>
    </location>
</feature>
<feature type="repeat" description="PPR" evidence="2">
    <location>
        <begin position="429"/>
        <end position="463"/>
    </location>
</feature>
<dbReference type="PROSITE" id="PS51375">
    <property type="entry name" value="PPR"/>
    <property type="match status" value="4"/>
</dbReference>
<dbReference type="PANTHER" id="PTHR47926">
    <property type="entry name" value="PENTATRICOPEPTIDE REPEAT-CONTAINING PROTEIN"/>
    <property type="match status" value="1"/>
</dbReference>
<protein>
    <submittedName>
        <fullName evidence="5">Pentatricopeptide repeat-containing protein At3g13880-like</fullName>
    </submittedName>
</protein>
<dbReference type="GO" id="GO:0008270">
    <property type="term" value="F:zinc ion binding"/>
    <property type="evidence" value="ECO:0007669"/>
    <property type="project" value="InterPro"/>
</dbReference>
<keyword evidence="4" id="KW-1185">Reference proteome</keyword>
<dbReference type="InterPro" id="IPR002885">
    <property type="entry name" value="PPR_rpt"/>
</dbReference>
<dbReference type="Pfam" id="PF14432">
    <property type="entry name" value="DYW_deaminase"/>
    <property type="match status" value="1"/>
</dbReference>
<evidence type="ECO:0000256" key="1">
    <source>
        <dbReference type="ARBA" id="ARBA00022737"/>
    </source>
</evidence>
<evidence type="ECO:0000313" key="4">
    <source>
        <dbReference type="Proteomes" id="UP000228380"/>
    </source>
</evidence>
<dbReference type="FunFam" id="1.25.40.10:FF:000776">
    <property type="entry name" value="Pentatricopeptide repeat-containing protein At3g13880"/>
    <property type="match status" value="1"/>
</dbReference>
<evidence type="ECO:0000259" key="3">
    <source>
        <dbReference type="Pfam" id="PF14432"/>
    </source>
</evidence>
<dbReference type="InterPro" id="IPR032867">
    <property type="entry name" value="DYW_dom"/>
</dbReference>
<dbReference type="NCBIfam" id="TIGR00756">
    <property type="entry name" value="PPR"/>
    <property type="match status" value="3"/>
</dbReference>
<dbReference type="AlphaFoldDB" id="A0A8B7CPZ0"/>
<dbReference type="GO" id="GO:0009451">
    <property type="term" value="P:RNA modification"/>
    <property type="evidence" value="ECO:0007669"/>
    <property type="project" value="InterPro"/>
</dbReference>
<dbReference type="Gene3D" id="1.25.40.10">
    <property type="entry name" value="Tetratricopeptide repeat domain"/>
    <property type="match status" value="5"/>
</dbReference>
<dbReference type="FunFam" id="1.25.40.10:FF:000227">
    <property type="entry name" value="Pentatricopeptide repeat-containing protein At3g13880"/>
    <property type="match status" value="1"/>
</dbReference>
<dbReference type="GeneID" id="103717169"/>
<feature type="repeat" description="PPR" evidence="2">
    <location>
        <begin position="530"/>
        <end position="564"/>
    </location>
</feature>
<dbReference type="RefSeq" id="XP_008803679.3">
    <property type="nucleotide sequence ID" value="XM_008805457.4"/>
</dbReference>
<evidence type="ECO:0000256" key="2">
    <source>
        <dbReference type="PROSITE-ProRule" id="PRU00708"/>
    </source>
</evidence>
<dbReference type="OrthoDB" id="1860728at2759"/>
<gene>
    <name evidence="5" type="primary">LOC103717169</name>
</gene>